<evidence type="ECO:0000313" key="3">
    <source>
        <dbReference type="Proteomes" id="UP000016924"/>
    </source>
</evidence>
<dbReference type="Proteomes" id="UP000016924">
    <property type="component" value="Unassembled WGS sequence"/>
</dbReference>
<dbReference type="GeneID" id="19900100"/>
<reference evidence="3" key="1">
    <citation type="submission" date="2012-06" db="EMBL/GenBank/DDBJ databases">
        <title>The genome sequence of Coniosporium apollinis CBS 100218.</title>
        <authorList>
            <consortium name="The Broad Institute Genome Sequencing Platform"/>
            <person name="Cuomo C."/>
            <person name="Gorbushina A."/>
            <person name="Noack S."/>
            <person name="Walker B."/>
            <person name="Young S.K."/>
            <person name="Zeng Q."/>
            <person name="Gargeya S."/>
            <person name="Fitzgerald M."/>
            <person name="Haas B."/>
            <person name="Abouelleil A."/>
            <person name="Alvarado L."/>
            <person name="Arachchi H.M."/>
            <person name="Berlin A.M."/>
            <person name="Chapman S.B."/>
            <person name="Goldberg J."/>
            <person name="Griggs A."/>
            <person name="Gujja S."/>
            <person name="Hansen M."/>
            <person name="Howarth C."/>
            <person name="Imamovic A."/>
            <person name="Larimer J."/>
            <person name="McCowan C."/>
            <person name="Montmayeur A."/>
            <person name="Murphy C."/>
            <person name="Neiman D."/>
            <person name="Pearson M."/>
            <person name="Priest M."/>
            <person name="Roberts A."/>
            <person name="Saif S."/>
            <person name="Shea T."/>
            <person name="Sisk P."/>
            <person name="Sykes S."/>
            <person name="Wortman J."/>
            <person name="Nusbaum C."/>
            <person name="Birren B."/>
        </authorList>
    </citation>
    <scope>NUCLEOTIDE SEQUENCE [LARGE SCALE GENOMIC DNA]</scope>
    <source>
        <strain evidence="3">CBS 100218</strain>
    </source>
</reference>
<gene>
    <name evidence="2" type="ORF">W97_02789</name>
</gene>
<evidence type="ECO:0000313" key="2">
    <source>
        <dbReference type="EMBL" id="EON63561.1"/>
    </source>
</evidence>
<sequence length="143" mass="15304">MSTRPDPINGIPRGDARISKPRVYLSLRLRVIPPSAALCVDAVELGQPADVGAPAEIIDDEALHSCSLGSVDYGDLMPYAGRAHNTNGGILPRQCFGQLVNLVRRSDNGYSGWKGRRRLDPGDYGHVKPGAHEGRCDGSTEVA</sequence>
<name>R7YPI1_CONA1</name>
<organism evidence="2 3">
    <name type="scientific">Coniosporium apollinis (strain CBS 100218)</name>
    <name type="common">Rock-inhabiting black yeast</name>
    <dbReference type="NCBI Taxonomy" id="1168221"/>
    <lineage>
        <taxon>Eukaryota</taxon>
        <taxon>Fungi</taxon>
        <taxon>Dikarya</taxon>
        <taxon>Ascomycota</taxon>
        <taxon>Pezizomycotina</taxon>
        <taxon>Dothideomycetes</taxon>
        <taxon>Dothideomycetes incertae sedis</taxon>
        <taxon>Coniosporium</taxon>
    </lineage>
</organism>
<proteinExistence type="predicted"/>
<protein>
    <submittedName>
        <fullName evidence="2">Uncharacterized protein</fullName>
    </submittedName>
</protein>
<dbReference type="AlphaFoldDB" id="R7YPI1"/>
<dbReference type="HOGENOM" id="CLU_1806057_0_0_1"/>
<accession>R7YPI1</accession>
<feature type="region of interest" description="Disordered" evidence="1">
    <location>
        <begin position="121"/>
        <end position="143"/>
    </location>
</feature>
<dbReference type="RefSeq" id="XP_007778878.1">
    <property type="nucleotide sequence ID" value="XM_007780688.1"/>
</dbReference>
<evidence type="ECO:0000256" key="1">
    <source>
        <dbReference type="SAM" id="MobiDB-lite"/>
    </source>
</evidence>
<dbReference type="EMBL" id="JH767563">
    <property type="protein sequence ID" value="EON63561.1"/>
    <property type="molecule type" value="Genomic_DNA"/>
</dbReference>
<keyword evidence="3" id="KW-1185">Reference proteome</keyword>